<feature type="domain" description="HTH deoR-type" evidence="3">
    <location>
        <begin position="4"/>
        <end position="59"/>
    </location>
</feature>
<evidence type="ECO:0000256" key="2">
    <source>
        <dbReference type="ARBA" id="ARBA00023163"/>
    </source>
</evidence>
<dbReference type="GO" id="GO:0003700">
    <property type="term" value="F:DNA-binding transcription factor activity"/>
    <property type="evidence" value="ECO:0007669"/>
    <property type="project" value="InterPro"/>
</dbReference>
<dbReference type="RefSeq" id="WP_205259836.1">
    <property type="nucleotide sequence ID" value="NZ_JAERWK010000008.1"/>
</dbReference>
<evidence type="ECO:0000313" key="4">
    <source>
        <dbReference type="EMBL" id="MBM9466890.1"/>
    </source>
</evidence>
<name>A0A938Y6V5_9ACTN</name>
<evidence type="ECO:0000313" key="5">
    <source>
        <dbReference type="Proteomes" id="UP000663792"/>
    </source>
</evidence>
<dbReference type="InterPro" id="IPR013196">
    <property type="entry name" value="HTH_11"/>
</dbReference>
<dbReference type="Gene3D" id="1.10.10.10">
    <property type="entry name" value="Winged helix-like DNA-binding domain superfamily/Winged helix DNA-binding domain"/>
    <property type="match status" value="1"/>
</dbReference>
<keyword evidence="5" id="KW-1185">Reference proteome</keyword>
<gene>
    <name evidence="4" type="ORF">JL106_06290</name>
</gene>
<evidence type="ECO:0000256" key="1">
    <source>
        <dbReference type="ARBA" id="ARBA00023015"/>
    </source>
</evidence>
<dbReference type="InterPro" id="IPR026881">
    <property type="entry name" value="WYL_dom"/>
</dbReference>
<dbReference type="InterPro" id="IPR036388">
    <property type="entry name" value="WH-like_DNA-bd_sf"/>
</dbReference>
<reference evidence="4" key="1">
    <citation type="submission" date="2021-01" db="EMBL/GenBank/DDBJ databases">
        <title>YIM 132084 draft genome.</title>
        <authorList>
            <person name="An D."/>
        </authorList>
    </citation>
    <scope>NUCLEOTIDE SEQUENCE</scope>
    <source>
        <strain evidence="4">YIM 132084</strain>
    </source>
</reference>
<dbReference type="SUPFAM" id="SSF46785">
    <property type="entry name" value="Winged helix' DNA-binding domain"/>
    <property type="match status" value="1"/>
</dbReference>
<dbReference type="PIRSF" id="PIRSF016838">
    <property type="entry name" value="PafC"/>
    <property type="match status" value="1"/>
</dbReference>
<organism evidence="4 5">
    <name type="scientific">Nakamurella leprariae</name>
    <dbReference type="NCBI Taxonomy" id="2803911"/>
    <lineage>
        <taxon>Bacteria</taxon>
        <taxon>Bacillati</taxon>
        <taxon>Actinomycetota</taxon>
        <taxon>Actinomycetes</taxon>
        <taxon>Nakamurellales</taxon>
        <taxon>Nakamurellaceae</taxon>
        <taxon>Nakamurella</taxon>
    </lineage>
</organism>
<dbReference type="InterPro" id="IPR001034">
    <property type="entry name" value="DeoR_HTH"/>
</dbReference>
<keyword evidence="1" id="KW-0805">Transcription regulation</keyword>
<dbReference type="EMBL" id="JAERWK010000008">
    <property type="protein sequence ID" value="MBM9466890.1"/>
    <property type="molecule type" value="Genomic_DNA"/>
</dbReference>
<proteinExistence type="predicted"/>
<dbReference type="PANTHER" id="PTHR34580:SF3">
    <property type="entry name" value="PROTEIN PAFB"/>
    <property type="match status" value="1"/>
</dbReference>
<accession>A0A938Y6V5</accession>
<dbReference type="PROSITE" id="PS52050">
    <property type="entry name" value="WYL"/>
    <property type="match status" value="1"/>
</dbReference>
<sequence length="328" mass="35643">MLSSTTRLLQLLSLLQERAVWSGADLADRMAVDARTVRRDMNRLRELGYPVRSTKGTGGGYRFGPGGRLPPLLLDDDEALAVVVGLRTAMAGPVTGAEGAAGRALAKLERVLPPTTRDRAMAAGQHVLALPVSDGTAVTTQLVGQVSQACQSRVRLRFDYLRADGQSARRDVEPYRMVYSGRRWYLVAFDRDRSEWRTFRADRMYRVDTSTFTFPPRPLPEDPAVMVARAVSTSPYRHQARVRMLAPLEEVAPHVSVSGGVLEPDGPDACILTVGSDWLVGLAVHLAGTGFDFRVQEPVALIELVAELGVRLARAASDAPSPATDPAD</sequence>
<dbReference type="PROSITE" id="PS51000">
    <property type="entry name" value="HTH_DEOR_2"/>
    <property type="match status" value="1"/>
</dbReference>
<dbReference type="AlphaFoldDB" id="A0A938Y6V5"/>
<dbReference type="Pfam" id="PF13280">
    <property type="entry name" value="WYL"/>
    <property type="match status" value="1"/>
</dbReference>
<dbReference type="InterPro" id="IPR036390">
    <property type="entry name" value="WH_DNA-bd_sf"/>
</dbReference>
<dbReference type="Proteomes" id="UP000663792">
    <property type="component" value="Unassembled WGS sequence"/>
</dbReference>
<evidence type="ECO:0000259" key="3">
    <source>
        <dbReference type="PROSITE" id="PS51000"/>
    </source>
</evidence>
<dbReference type="InterPro" id="IPR051534">
    <property type="entry name" value="CBASS_pafABC_assoc_protein"/>
</dbReference>
<comment type="caution">
    <text evidence="4">The sequence shown here is derived from an EMBL/GenBank/DDBJ whole genome shotgun (WGS) entry which is preliminary data.</text>
</comment>
<dbReference type="InterPro" id="IPR028349">
    <property type="entry name" value="PafC-like"/>
</dbReference>
<dbReference type="PANTHER" id="PTHR34580">
    <property type="match status" value="1"/>
</dbReference>
<dbReference type="Pfam" id="PF08279">
    <property type="entry name" value="HTH_11"/>
    <property type="match status" value="1"/>
</dbReference>
<keyword evidence="2" id="KW-0804">Transcription</keyword>
<protein>
    <submittedName>
        <fullName evidence="4">WYL domain-containing protein</fullName>
    </submittedName>
</protein>